<name>A0ABX8TIN5_9CAUL</name>
<gene>
    <name evidence="2" type="ORF">KWG56_03195</name>
</gene>
<evidence type="ECO:0008006" key="4">
    <source>
        <dbReference type="Google" id="ProtNLM"/>
    </source>
</evidence>
<keyword evidence="1" id="KW-0175">Coiled coil</keyword>
<proteinExistence type="predicted"/>
<dbReference type="GeneID" id="94374255"/>
<sequence length="715" mass="76351">MDDRTREHLKMLLEQNRLHEYQKIVVDAVGGSFSGAADKINAFDKALKEAGATWNNVWGAFGKGVGDFFNADQSLERRVQRGAMWSQFGYNPRFEADRAELATSQAQAKARADQEEYNRLMRDGRAAAEALMPWERRRATVLGQISTIQQAINAQKAANPTGQTDAQLAAALRAAQVQLKQIDETAGRDGARKPRTNNTAANREASIGRELEAMRLTAQANRDLAAAYGVSDEAGLKAAARAEIVGRAVKRQGDIDAFVAAQLQVNASKAGAEAARTVADLKKTAEGRERMNALVASGTLTSERANEQLEIEAELRPLLAYANLIEGDAKLRLTGIIDGLKEARERDNAAARAARLIAQNDQERDQLAFIQSQVGMVRMPDRDRAIAMAELARRQELNRQGVSPEDAQYAKAIALAKDLAAAGVDLAHGQNAYNLELAKAVDLARQLDDHMRSAAQGMGEAFGQRGAALGGVLNSLTGYQARLEDIKRAEDDYRLSVGKGGIDQERIAAFARDAAQAQIQSYGDMAGAAKTFFREGSDGYELLRAAEQGYRIFQFAMAIQAMALNASETGSTLATSGIRAGAYLAEGAAKMFAALGPFGFPAVAAMVAVLASLGLKGKGGGGGGYSPANDNLDQSVNAVQGYAETADQARASAAQAVATQVKVQIELNDSMFKARVQQEAVGVAAPMVAAAAAGTKRDVMDTLKNQQLGNRRAMV</sequence>
<evidence type="ECO:0000313" key="3">
    <source>
        <dbReference type="Proteomes" id="UP000824334"/>
    </source>
</evidence>
<reference evidence="2 3" key="1">
    <citation type="submission" date="2021-07" db="EMBL/GenBank/DDBJ databases">
        <title>Isolation and characterization of bacteria from a gold mining with a capacity of golden bioaccumulation.</title>
        <authorList>
            <person name="Yang X.J."/>
        </authorList>
    </citation>
    <scope>NUCLEOTIDE SEQUENCE [LARGE SCALE GENOMIC DNA]</scope>
    <source>
        <strain evidence="2 3">Au29</strain>
    </source>
</reference>
<protein>
    <recommendedName>
        <fullName evidence="4">Bacteriophage tail tape measure N-terminal domain-containing protein</fullName>
    </recommendedName>
</protein>
<dbReference type="EMBL" id="CP080034">
    <property type="protein sequence ID" value="QYC11031.1"/>
    <property type="molecule type" value="Genomic_DNA"/>
</dbReference>
<feature type="coiled-coil region" evidence="1">
    <location>
        <begin position="346"/>
        <end position="373"/>
    </location>
</feature>
<keyword evidence="3" id="KW-1185">Reference proteome</keyword>
<evidence type="ECO:0000313" key="2">
    <source>
        <dbReference type="EMBL" id="QYC11031.1"/>
    </source>
</evidence>
<accession>A0ABX8TIN5</accession>
<dbReference type="RefSeq" id="WP_219353688.1">
    <property type="nucleotide sequence ID" value="NZ_CP080034.1"/>
</dbReference>
<dbReference type="Proteomes" id="UP000824334">
    <property type="component" value="Chromosome"/>
</dbReference>
<evidence type="ECO:0000256" key="1">
    <source>
        <dbReference type="SAM" id="Coils"/>
    </source>
</evidence>
<organism evidence="2 3">
    <name type="scientific">Brevundimonas nasdae</name>
    <dbReference type="NCBI Taxonomy" id="172043"/>
    <lineage>
        <taxon>Bacteria</taxon>
        <taxon>Pseudomonadati</taxon>
        <taxon>Pseudomonadota</taxon>
        <taxon>Alphaproteobacteria</taxon>
        <taxon>Caulobacterales</taxon>
        <taxon>Caulobacteraceae</taxon>
        <taxon>Brevundimonas</taxon>
    </lineage>
</organism>